<evidence type="ECO:0000256" key="1">
    <source>
        <dbReference type="ARBA" id="ARBA00022490"/>
    </source>
</evidence>
<dbReference type="HAMAP" id="MF_01820">
    <property type="entry name" value="GTPase_RsgA"/>
    <property type="match status" value="1"/>
</dbReference>
<comment type="similarity">
    <text evidence="10">Belongs to the TRAFAC class YlqF/YawG GTPase family. RsgA subfamily.</text>
</comment>
<evidence type="ECO:0000259" key="12">
    <source>
        <dbReference type="PROSITE" id="PS50936"/>
    </source>
</evidence>
<feature type="binding site" evidence="10">
    <location>
        <position position="284"/>
    </location>
    <ligand>
        <name>Zn(2+)</name>
        <dbReference type="ChEBI" id="CHEBI:29105"/>
    </ligand>
</feature>
<dbReference type="Gene3D" id="1.10.40.50">
    <property type="entry name" value="Probable gtpase engc, domain 3"/>
    <property type="match status" value="1"/>
</dbReference>
<comment type="subunit">
    <text evidence="10">Monomer. Associates with 30S ribosomal subunit, binds 16S rRNA.</text>
</comment>
<evidence type="ECO:0000313" key="14">
    <source>
        <dbReference type="EMBL" id="MBU2713388.1"/>
    </source>
</evidence>
<comment type="cofactor">
    <cofactor evidence="10">
        <name>Zn(2+)</name>
        <dbReference type="ChEBI" id="CHEBI:29105"/>
    </cofactor>
    <text evidence="10">Binds 1 zinc ion per subunit.</text>
</comment>
<feature type="binding site" evidence="10">
    <location>
        <begin position="197"/>
        <end position="205"/>
    </location>
    <ligand>
        <name>GTP</name>
        <dbReference type="ChEBI" id="CHEBI:37565"/>
    </ligand>
</feature>
<keyword evidence="7 10" id="KW-0862">Zinc</keyword>
<dbReference type="NCBIfam" id="TIGR00157">
    <property type="entry name" value="ribosome small subunit-dependent GTPase A"/>
    <property type="match status" value="1"/>
</dbReference>
<dbReference type="Gene3D" id="3.40.50.300">
    <property type="entry name" value="P-loop containing nucleotide triphosphate hydrolases"/>
    <property type="match status" value="1"/>
</dbReference>
<feature type="domain" description="CP-type G" evidence="13">
    <location>
        <begin position="97"/>
        <end position="254"/>
    </location>
</feature>
<evidence type="ECO:0000256" key="9">
    <source>
        <dbReference type="ARBA" id="ARBA00023134"/>
    </source>
</evidence>
<evidence type="ECO:0000256" key="11">
    <source>
        <dbReference type="SAM" id="Coils"/>
    </source>
</evidence>
<keyword evidence="15" id="KW-1185">Reference proteome</keyword>
<keyword evidence="3 10" id="KW-0479">Metal-binding</keyword>
<evidence type="ECO:0000256" key="7">
    <source>
        <dbReference type="ARBA" id="ARBA00022833"/>
    </source>
</evidence>
<name>A0ABS5ZHY6_9GAMM</name>
<organism evidence="14 15">
    <name type="scientific">Zooshikella harenae</name>
    <dbReference type="NCBI Taxonomy" id="2827238"/>
    <lineage>
        <taxon>Bacteria</taxon>
        <taxon>Pseudomonadati</taxon>
        <taxon>Pseudomonadota</taxon>
        <taxon>Gammaproteobacteria</taxon>
        <taxon>Oceanospirillales</taxon>
        <taxon>Zooshikellaceae</taxon>
        <taxon>Zooshikella</taxon>
    </lineage>
</organism>
<protein>
    <recommendedName>
        <fullName evidence="10">Small ribosomal subunit biogenesis GTPase RsgA</fullName>
        <ecNumber evidence="10">3.6.1.-</ecNumber>
    </recommendedName>
</protein>
<dbReference type="Pfam" id="PF03193">
    <property type="entry name" value="RsgA_GTPase"/>
    <property type="match status" value="1"/>
</dbReference>
<dbReference type="SUPFAM" id="SSF52540">
    <property type="entry name" value="P-loop containing nucleoside triphosphate hydrolases"/>
    <property type="match status" value="1"/>
</dbReference>
<keyword evidence="6 10" id="KW-0378">Hydrolase</keyword>
<reference evidence="14 15" key="1">
    <citation type="submission" date="2021-04" db="EMBL/GenBank/DDBJ databases">
        <authorList>
            <person name="Pira H."/>
            <person name="Risdian C."/>
            <person name="Wink J."/>
        </authorList>
    </citation>
    <scope>NUCLEOTIDE SEQUENCE [LARGE SCALE GENOMIC DNA]</scope>
    <source>
        <strain evidence="14 15">WH53</strain>
    </source>
</reference>
<dbReference type="PROSITE" id="PS51721">
    <property type="entry name" value="G_CP"/>
    <property type="match status" value="1"/>
</dbReference>
<keyword evidence="11" id="KW-0175">Coiled coil</keyword>
<evidence type="ECO:0000256" key="3">
    <source>
        <dbReference type="ARBA" id="ARBA00022723"/>
    </source>
</evidence>
<keyword evidence="1 10" id="KW-0963">Cytoplasm</keyword>
<feature type="binding site" evidence="10">
    <location>
        <position position="277"/>
    </location>
    <ligand>
        <name>Zn(2+)</name>
        <dbReference type="ChEBI" id="CHEBI:29105"/>
    </ligand>
</feature>
<dbReference type="PANTHER" id="PTHR32120:SF10">
    <property type="entry name" value="SMALL RIBOSOMAL SUBUNIT BIOGENESIS GTPASE RSGA"/>
    <property type="match status" value="1"/>
</dbReference>
<evidence type="ECO:0000256" key="6">
    <source>
        <dbReference type="ARBA" id="ARBA00022801"/>
    </source>
</evidence>
<keyword evidence="5 10" id="KW-0547">Nucleotide-binding</keyword>
<comment type="caution">
    <text evidence="14">The sequence shown here is derived from an EMBL/GenBank/DDBJ whole genome shotgun (WGS) entry which is preliminary data.</text>
</comment>
<feature type="binding site" evidence="10">
    <location>
        <position position="282"/>
    </location>
    <ligand>
        <name>Zn(2+)</name>
        <dbReference type="ChEBI" id="CHEBI:29105"/>
    </ligand>
</feature>
<dbReference type="PROSITE" id="PS50936">
    <property type="entry name" value="ENGC_GTPASE"/>
    <property type="match status" value="1"/>
</dbReference>
<dbReference type="InterPro" id="IPR030378">
    <property type="entry name" value="G_CP_dom"/>
</dbReference>
<dbReference type="Proteomes" id="UP000690515">
    <property type="component" value="Unassembled WGS sequence"/>
</dbReference>
<evidence type="ECO:0000256" key="5">
    <source>
        <dbReference type="ARBA" id="ARBA00022741"/>
    </source>
</evidence>
<keyword evidence="2 10" id="KW-0690">Ribosome biogenesis</keyword>
<evidence type="ECO:0000256" key="2">
    <source>
        <dbReference type="ARBA" id="ARBA00022517"/>
    </source>
</evidence>
<dbReference type="InterPro" id="IPR027417">
    <property type="entry name" value="P-loop_NTPase"/>
</dbReference>
<gene>
    <name evidence="10 14" type="primary">rsgA</name>
    <name evidence="14" type="ORF">KCG35_20170</name>
</gene>
<dbReference type="InterPro" id="IPR010914">
    <property type="entry name" value="RsgA_GTPase_dom"/>
</dbReference>
<keyword evidence="4 10" id="KW-0699">rRNA-binding</keyword>
<comment type="function">
    <text evidence="10">One of several proteins that assist in the late maturation steps of the functional core of the 30S ribosomal subunit. Helps release RbfA from mature subunits. May play a role in the assembly of ribosomal proteins into the subunit. Circularly permuted GTPase that catalyzes slow GTP hydrolysis, GTPase activity is stimulated by the 30S ribosomal subunit.</text>
</comment>
<comment type="subcellular location">
    <subcellularLocation>
        <location evidence="10">Cytoplasm</location>
    </subcellularLocation>
</comment>
<feature type="coiled-coil region" evidence="11">
    <location>
        <begin position="306"/>
        <end position="353"/>
    </location>
</feature>
<evidence type="ECO:0000259" key="13">
    <source>
        <dbReference type="PROSITE" id="PS51721"/>
    </source>
</evidence>
<keyword evidence="8 10" id="KW-0694">RNA-binding</keyword>
<dbReference type="PANTHER" id="PTHR32120">
    <property type="entry name" value="SMALL RIBOSOMAL SUBUNIT BIOGENESIS GTPASE RSGA"/>
    <property type="match status" value="1"/>
</dbReference>
<feature type="binding site" evidence="10">
    <location>
        <position position="290"/>
    </location>
    <ligand>
        <name>Zn(2+)</name>
        <dbReference type="ChEBI" id="CHEBI:29105"/>
    </ligand>
</feature>
<evidence type="ECO:0000256" key="8">
    <source>
        <dbReference type="ARBA" id="ARBA00022884"/>
    </source>
</evidence>
<keyword evidence="9 10" id="KW-0342">GTP-binding</keyword>
<dbReference type="EC" id="3.6.1.-" evidence="10"/>
<evidence type="ECO:0000256" key="10">
    <source>
        <dbReference type="HAMAP-Rule" id="MF_01820"/>
    </source>
</evidence>
<dbReference type="EMBL" id="JAGSOY010000076">
    <property type="protein sequence ID" value="MBU2713388.1"/>
    <property type="molecule type" value="Genomic_DNA"/>
</dbReference>
<feature type="domain" description="EngC GTPase" evidence="12">
    <location>
        <begin position="106"/>
        <end position="252"/>
    </location>
</feature>
<feature type="binding site" evidence="10">
    <location>
        <begin position="145"/>
        <end position="148"/>
    </location>
    <ligand>
        <name>GTP</name>
        <dbReference type="ChEBI" id="CHEBI:37565"/>
    </ligand>
</feature>
<dbReference type="InterPro" id="IPR004881">
    <property type="entry name" value="Ribosome_biogen_GTPase_RsgA"/>
</dbReference>
<accession>A0ABS5ZHY6</accession>
<evidence type="ECO:0000313" key="15">
    <source>
        <dbReference type="Proteomes" id="UP000690515"/>
    </source>
</evidence>
<evidence type="ECO:0000256" key="4">
    <source>
        <dbReference type="ARBA" id="ARBA00022730"/>
    </source>
</evidence>
<sequence>MFINHLTLGWKPFFQQQLTLDELPSTVAARVTAIHRSHIQVLTPEKTFSIDTALCAKLQPLAVGDWLLFDATELHDNARPLRRLSRLSLIARKTAGEQVGVQPIVSNVDTLFIVSSCNQDFNISRLERYLVLALEAQVTPIIVLTKSDQCTTIDDFVAQASKLHPNLIVEVCDARDLNQLQGLQAWCKPGQTIALVGSSGVGKSTLINSLCHQQVSTQSIREDDAKGRHTTTARTLYVMDSGGLLIDTPGMRELQLLSSEEGVQNVFADVEALITNCRFNNCTHENEPGCSVQQALTANQLDRRRWKNYQKLLKEQRRNAETLAQQHQRNRQLGKLYRKIKQEKQSRKNINDE</sequence>
<proteinExistence type="inferred from homology"/>
<dbReference type="RefSeq" id="WP_215821675.1">
    <property type="nucleotide sequence ID" value="NZ_JAGSOY010000076.1"/>
</dbReference>
<dbReference type="CDD" id="cd01854">
    <property type="entry name" value="YjeQ_EngC"/>
    <property type="match status" value="1"/>
</dbReference>